<gene>
    <name evidence="2" type="ORF">RCC_07157</name>
</gene>
<dbReference type="AlphaFoldDB" id="A0A2D3VEM4"/>
<feature type="region of interest" description="Disordered" evidence="1">
    <location>
        <begin position="1"/>
        <end position="70"/>
    </location>
</feature>
<dbReference type="RefSeq" id="XP_023628183.1">
    <property type="nucleotide sequence ID" value="XM_023772415.1"/>
</dbReference>
<evidence type="ECO:0000256" key="1">
    <source>
        <dbReference type="SAM" id="MobiDB-lite"/>
    </source>
</evidence>
<dbReference type="EMBL" id="FJUY01000011">
    <property type="protein sequence ID" value="CZT21294.1"/>
    <property type="molecule type" value="Genomic_DNA"/>
</dbReference>
<name>A0A2D3VEM4_9PEZI</name>
<evidence type="ECO:0000313" key="3">
    <source>
        <dbReference type="Proteomes" id="UP000225277"/>
    </source>
</evidence>
<sequence>MPSTTASDDYEHWPDDSKYWSKDAGAAPGYDDNNGLQSHSYLAAKSPPPAKSPSPAAEEEKSEAADDAAAAPTFFAPQPLYIPQPSSLAHPTPQFYSHPQPMYGAFPPQGYYTYASPVPPVVVAASKPKTPKPAAAVITAPAPANYHVYTPAFHGAPAVEVEEPKQPQPNVWQGRTKAQVQEDNMKYAKTEGAWDPRKVAPVGLADEQMCWVIELDGSHTLR</sequence>
<proteinExistence type="predicted"/>
<keyword evidence="3" id="KW-1185">Reference proteome</keyword>
<evidence type="ECO:0000313" key="2">
    <source>
        <dbReference type="EMBL" id="CZT21294.1"/>
    </source>
</evidence>
<reference evidence="2 3" key="1">
    <citation type="submission" date="2016-03" db="EMBL/GenBank/DDBJ databases">
        <authorList>
            <person name="Ploux O."/>
        </authorList>
    </citation>
    <scope>NUCLEOTIDE SEQUENCE [LARGE SCALE GENOMIC DNA]</scope>
    <source>
        <strain evidence="2 3">URUG2</strain>
    </source>
</reference>
<feature type="compositionally biased region" description="Basic and acidic residues" evidence="1">
    <location>
        <begin position="9"/>
        <end position="21"/>
    </location>
</feature>
<dbReference type="OrthoDB" id="5194044at2759"/>
<dbReference type="GeneID" id="35602277"/>
<dbReference type="Proteomes" id="UP000225277">
    <property type="component" value="Unassembled WGS sequence"/>
</dbReference>
<protein>
    <submittedName>
        <fullName evidence="2">Uncharacterized protein</fullName>
    </submittedName>
</protein>
<dbReference type="STRING" id="112498.A0A2D3VEM4"/>
<organism evidence="2 3">
    <name type="scientific">Ramularia collo-cygni</name>
    <dbReference type="NCBI Taxonomy" id="112498"/>
    <lineage>
        <taxon>Eukaryota</taxon>
        <taxon>Fungi</taxon>
        <taxon>Dikarya</taxon>
        <taxon>Ascomycota</taxon>
        <taxon>Pezizomycotina</taxon>
        <taxon>Dothideomycetes</taxon>
        <taxon>Dothideomycetidae</taxon>
        <taxon>Mycosphaerellales</taxon>
        <taxon>Mycosphaerellaceae</taxon>
        <taxon>Ramularia</taxon>
    </lineage>
</organism>
<accession>A0A2D3VEM4</accession>